<feature type="compositionally biased region" description="Polar residues" evidence="6">
    <location>
        <begin position="186"/>
        <end position="212"/>
    </location>
</feature>
<gene>
    <name evidence="9" type="ORF">GCG54_00012791</name>
</gene>
<evidence type="ECO:0000256" key="1">
    <source>
        <dbReference type="ARBA" id="ARBA00004141"/>
    </source>
</evidence>
<evidence type="ECO:0000256" key="3">
    <source>
        <dbReference type="ARBA" id="ARBA00022989"/>
    </source>
</evidence>
<feature type="transmembrane region" description="Helical" evidence="7">
    <location>
        <begin position="846"/>
        <end position="863"/>
    </location>
</feature>
<feature type="transmembrane region" description="Helical" evidence="7">
    <location>
        <begin position="891"/>
        <end position="911"/>
    </location>
</feature>
<feature type="region of interest" description="Disordered" evidence="6">
    <location>
        <begin position="56"/>
        <end position="84"/>
    </location>
</feature>
<dbReference type="SMART" id="SM00066">
    <property type="entry name" value="GAL4"/>
    <property type="match status" value="1"/>
</dbReference>
<dbReference type="EMBL" id="WVTB01000016">
    <property type="protein sequence ID" value="KAF3809507.1"/>
    <property type="molecule type" value="Genomic_DNA"/>
</dbReference>
<keyword evidence="2 7" id="KW-0812">Transmembrane</keyword>
<feature type="transmembrane region" description="Helical" evidence="7">
    <location>
        <begin position="653"/>
        <end position="669"/>
    </location>
</feature>
<dbReference type="SUPFAM" id="SSF57701">
    <property type="entry name" value="Zn2/Cys6 DNA-binding domain"/>
    <property type="match status" value="1"/>
</dbReference>
<feature type="compositionally biased region" description="Acidic residues" evidence="6">
    <location>
        <begin position="1045"/>
        <end position="1057"/>
    </location>
</feature>
<keyword evidence="10" id="KW-1185">Reference proteome</keyword>
<name>A0A8H4FPB4_COLGL</name>
<dbReference type="InterPro" id="IPR037185">
    <property type="entry name" value="EmrE-like"/>
</dbReference>
<feature type="transmembrane region" description="Helical" evidence="7">
    <location>
        <begin position="953"/>
        <end position="971"/>
    </location>
</feature>
<dbReference type="CDD" id="cd00067">
    <property type="entry name" value="GAL4"/>
    <property type="match status" value="1"/>
</dbReference>
<evidence type="ECO:0000313" key="10">
    <source>
        <dbReference type="Proteomes" id="UP000613401"/>
    </source>
</evidence>
<organism evidence="9 10">
    <name type="scientific">Colletotrichum gloeosporioides</name>
    <name type="common">Anthracnose fungus</name>
    <name type="synonym">Glomerella cingulata</name>
    <dbReference type="NCBI Taxonomy" id="474922"/>
    <lineage>
        <taxon>Eukaryota</taxon>
        <taxon>Fungi</taxon>
        <taxon>Dikarya</taxon>
        <taxon>Ascomycota</taxon>
        <taxon>Pezizomycotina</taxon>
        <taxon>Sordariomycetes</taxon>
        <taxon>Hypocreomycetidae</taxon>
        <taxon>Glomerellales</taxon>
        <taxon>Glomerellaceae</taxon>
        <taxon>Colletotrichum</taxon>
        <taxon>Colletotrichum gloeosporioides species complex</taxon>
    </lineage>
</organism>
<keyword evidence="5" id="KW-0539">Nucleus</keyword>
<proteinExistence type="predicted"/>
<evidence type="ECO:0000256" key="2">
    <source>
        <dbReference type="ARBA" id="ARBA00022692"/>
    </source>
</evidence>
<keyword evidence="4 7" id="KW-0472">Membrane</keyword>
<evidence type="ECO:0000259" key="8">
    <source>
        <dbReference type="PROSITE" id="PS50048"/>
    </source>
</evidence>
<dbReference type="RefSeq" id="XP_045268666.1">
    <property type="nucleotide sequence ID" value="XM_045412660.1"/>
</dbReference>
<dbReference type="PANTHER" id="PTHR22911">
    <property type="entry name" value="ACYL-MALONYL CONDENSING ENZYME-RELATED"/>
    <property type="match status" value="1"/>
</dbReference>
<evidence type="ECO:0000256" key="5">
    <source>
        <dbReference type="ARBA" id="ARBA00023242"/>
    </source>
</evidence>
<dbReference type="PANTHER" id="PTHR22911:SF6">
    <property type="entry name" value="SOLUTE CARRIER FAMILY 35 MEMBER G1"/>
    <property type="match status" value="1"/>
</dbReference>
<feature type="domain" description="Zn(2)-C6 fungal-type" evidence="8">
    <location>
        <begin position="10"/>
        <end position="52"/>
    </location>
</feature>
<dbReference type="GO" id="GO:0000981">
    <property type="term" value="F:DNA-binding transcription factor activity, RNA polymerase II-specific"/>
    <property type="evidence" value="ECO:0007669"/>
    <property type="project" value="InterPro"/>
</dbReference>
<feature type="transmembrane region" description="Helical" evidence="7">
    <location>
        <begin position="822"/>
        <end position="839"/>
    </location>
</feature>
<dbReference type="Proteomes" id="UP000613401">
    <property type="component" value="Unassembled WGS sequence"/>
</dbReference>
<feature type="transmembrane region" description="Helical" evidence="7">
    <location>
        <begin position="760"/>
        <end position="777"/>
    </location>
</feature>
<protein>
    <submittedName>
        <fullName evidence="9">Terrein cluster-specific transcription factor terR</fullName>
    </submittedName>
</protein>
<feature type="transmembrane region" description="Helical" evidence="7">
    <location>
        <begin position="1008"/>
        <end position="1027"/>
    </location>
</feature>
<sequence length="1067" mass="118754">MRRITRRRGACQACRSRKVRCDGADPCLNCDVRERCLWVNQILTRNGQACYYPPLAPRPRRSTAPGTNNSSQPPNVRRLDINTSDSLPPYDAWQQLTCDGTLLTPISTDDTVNNDERGDMDGLNCLLQFSMPDAYPSSRQDEHPGMLDLPLPGEDELMDLLDTTPSDSNSAGFNFDMPSPMIDNKFSASPAPQTTDQRGNAQQSRPETTSPPEYNMLFNFDEATETRKLATERHDKTPNPRDSPMEVDFAASSLYGLPSYIARSSKEPRRTEMIKTVNGLKRVLCGNRVMPTTKSPHDRSRRWPDSDITMSRYCDACFEDCCPISNFLTRQAVDKIIKQSREADASPLATAFVEAVMSIGCYTACQRSREPPTPDEARDAQRRLGTALGLYKTIQGCPNSLLKLQATLLMAVIACMCDESLVWEKITGAVCCARDLRLVHSARGQQPNMSQQEQELAQRSVWFLYSLETEYAIHHGMLPILDLGWGSQFPSFDRGDDMIAVSYTFSELLHSVLKFQYSPRALNKSTSAYDRRDRLQASCHVLNEWVTGLPAPLNEAHNAKTLQGIKDERQLRKAFRVFCMYHRAVFFVHCPWITPLSSEDGEMAGVAGQMRDRCLERCAESAFAVVKLANSGLFWEKGLERDIGSPSTRWGDMGHLLLVSLCFIVYYLMNGEKGNRKAAMPYLAICGGLFGRLSLESDEASLMDHYLELIQVVRASLSRSFLERHKPSLLVLASQISAAALNGLAKLLETGEEPIHPFQVLFVRFFITGIGATIVLWRTQAPSFPWGLPELRPLLALRAAAGVFGAFGFYFSIMYLKLSEATALNFLGPLIAMILIRYLDFGTFEVVDRIGALVALVGVILVVQPDGLFDHKAAILSAAQTVTGGDTKGRMMGFGFGLLSVCGGAVALTAIRSIGPRAHPLFSVNYFAWTVVSLTSISFILMKSIHLTRDPIAWLKLTPLGVFGFTMEYLLTAGIANDSSSAATIMIYSQVLWALLLDWVIWRASVNLLAMIGIVSVVTSLFVVTSAKEWQWFRKNRYQAVEQSVSEEEEESDEELVEMPPNHSSVV</sequence>
<evidence type="ECO:0000256" key="4">
    <source>
        <dbReference type="ARBA" id="ARBA00023136"/>
    </source>
</evidence>
<comment type="subcellular location">
    <subcellularLocation>
        <location evidence="1">Membrane</location>
        <topology evidence="1">Multi-pass membrane protein</topology>
    </subcellularLocation>
</comment>
<accession>A0A8H4FPB4</accession>
<dbReference type="Gene3D" id="4.10.240.10">
    <property type="entry name" value="Zn(2)-C6 fungal-type DNA-binding domain"/>
    <property type="match status" value="1"/>
</dbReference>
<evidence type="ECO:0000256" key="6">
    <source>
        <dbReference type="SAM" id="MobiDB-lite"/>
    </source>
</evidence>
<dbReference type="GO" id="GO:0016020">
    <property type="term" value="C:membrane"/>
    <property type="evidence" value="ECO:0007669"/>
    <property type="project" value="UniProtKB-SubCell"/>
</dbReference>
<evidence type="ECO:0000256" key="7">
    <source>
        <dbReference type="SAM" id="Phobius"/>
    </source>
</evidence>
<comment type="caution">
    <text evidence="9">The sequence shown here is derived from an EMBL/GenBank/DDBJ whole genome shotgun (WGS) entry which is preliminary data.</text>
</comment>
<evidence type="ECO:0000313" key="9">
    <source>
        <dbReference type="EMBL" id="KAF3809507.1"/>
    </source>
</evidence>
<feature type="transmembrane region" description="Helical" evidence="7">
    <location>
        <begin position="797"/>
        <end position="816"/>
    </location>
</feature>
<dbReference type="SUPFAM" id="SSF103481">
    <property type="entry name" value="Multidrug resistance efflux transporter EmrE"/>
    <property type="match status" value="2"/>
</dbReference>
<feature type="region of interest" description="Disordered" evidence="6">
    <location>
        <begin position="1044"/>
        <end position="1067"/>
    </location>
</feature>
<dbReference type="GeneID" id="69019909"/>
<keyword evidence="3 7" id="KW-1133">Transmembrane helix</keyword>
<dbReference type="AlphaFoldDB" id="A0A8H4FPB4"/>
<reference evidence="9" key="2">
    <citation type="submission" date="2020-03" db="EMBL/GenBank/DDBJ databases">
        <authorList>
            <person name="Fu F.-F."/>
            <person name="Chen J."/>
        </authorList>
    </citation>
    <scope>NUCLEOTIDE SEQUENCE</scope>
    <source>
        <strain evidence="9">Lc1</strain>
    </source>
</reference>
<dbReference type="PROSITE" id="PS50048">
    <property type="entry name" value="ZN2_CY6_FUNGAL_2"/>
    <property type="match status" value="1"/>
</dbReference>
<dbReference type="InterPro" id="IPR001138">
    <property type="entry name" value="Zn2Cys6_DnaBD"/>
</dbReference>
<feature type="compositionally biased region" description="Polar residues" evidence="6">
    <location>
        <begin position="64"/>
        <end position="74"/>
    </location>
</feature>
<dbReference type="InterPro" id="IPR036864">
    <property type="entry name" value="Zn2-C6_fun-type_DNA-bd_sf"/>
</dbReference>
<dbReference type="InterPro" id="IPR000620">
    <property type="entry name" value="EamA_dom"/>
</dbReference>
<dbReference type="CDD" id="cd12148">
    <property type="entry name" value="fungal_TF_MHR"/>
    <property type="match status" value="1"/>
</dbReference>
<dbReference type="GO" id="GO:0008270">
    <property type="term" value="F:zinc ion binding"/>
    <property type="evidence" value="ECO:0007669"/>
    <property type="project" value="InterPro"/>
</dbReference>
<reference evidence="9" key="1">
    <citation type="journal article" date="2020" name="Phytopathology">
        <title>Genome sequence and comparative analysis of Colletotrichum gloeosporioides isolated from Liriodendron leaves.</title>
        <authorList>
            <person name="Fu F.F."/>
            <person name="Hao Z."/>
            <person name="Wang P."/>
            <person name="Lu Y."/>
            <person name="Xue L.J."/>
            <person name="Wei G."/>
            <person name="Tian Y."/>
            <person name="Baishi H."/>
            <person name="Xu H."/>
            <person name="Shi J."/>
            <person name="Cheng T."/>
            <person name="Wang G."/>
            <person name="Yi Y."/>
            <person name="Chen J."/>
        </authorList>
    </citation>
    <scope>NUCLEOTIDE SEQUENCE</scope>
    <source>
        <strain evidence="9">Lc1</strain>
    </source>
</reference>
<feature type="region of interest" description="Disordered" evidence="6">
    <location>
        <begin position="166"/>
        <end position="215"/>
    </location>
</feature>
<feature type="transmembrane region" description="Helical" evidence="7">
    <location>
        <begin position="923"/>
        <end position="941"/>
    </location>
</feature>
<dbReference type="Pfam" id="PF00172">
    <property type="entry name" value="Zn_clus"/>
    <property type="match status" value="1"/>
</dbReference>
<dbReference type="Pfam" id="PF00892">
    <property type="entry name" value="EamA"/>
    <property type="match status" value="2"/>
</dbReference>